<dbReference type="EMBL" id="CP021920">
    <property type="protein sequence ID" value="ASB89442.1"/>
    <property type="molecule type" value="Genomic_DNA"/>
</dbReference>
<protein>
    <submittedName>
        <fullName evidence="1">Uncharacterized protein</fullName>
    </submittedName>
</protein>
<gene>
    <name evidence="1" type="ORF">S101395_02935</name>
</gene>
<proteinExistence type="predicted"/>
<evidence type="ECO:0000313" key="1">
    <source>
        <dbReference type="EMBL" id="ASB89442.1"/>
    </source>
</evidence>
<organism evidence="1 2">
    <name type="scientific">Bacillus sonorensis</name>
    <dbReference type="NCBI Taxonomy" id="119858"/>
    <lineage>
        <taxon>Bacteria</taxon>
        <taxon>Bacillati</taxon>
        <taxon>Bacillota</taxon>
        <taxon>Bacilli</taxon>
        <taxon>Bacillales</taxon>
        <taxon>Bacillaceae</taxon>
        <taxon>Bacillus</taxon>
    </lineage>
</organism>
<sequence length="74" mass="8375">MSETMKPKIVINHWEETCEDDSCYEYGTSVLVNGKELIREASILTAVKSVLEELGIEADIKEVCENKCCDAYKK</sequence>
<name>A0ABM6LJB4_9BACI</name>
<accession>A0ABM6LJB4</accession>
<reference evidence="1 2" key="1">
    <citation type="submission" date="2017-06" db="EMBL/GenBank/DDBJ databases">
        <title>Genome sequence of Bacillus sonorensis strain SRCM101395.</title>
        <authorList>
            <person name="Cho S.H."/>
        </authorList>
    </citation>
    <scope>NUCLEOTIDE SEQUENCE [LARGE SCALE GENOMIC DNA]</scope>
    <source>
        <strain evidence="1 2">SRCM101395</strain>
    </source>
</reference>
<keyword evidence="2" id="KW-1185">Reference proteome</keyword>
<evidence type="ECO:0000313" key="2">
    <source>
        <dbReference type="Proteomes" id="UP000196877"/>
    </source>
</evidence>
<dbReference type="Proteomes" id="UP000196877">
    <property type="component" value="Chromosome"/>
</dbReference>